<comment type="caution">
    <text evidence="1">The sequence shown here is derived from an EMBL/GenBank/DDBJ whole genome shotgun (WGS) entry which is preliminary data.</text>
</comment>
<protein>
    <submittedName>
        <fullName evidence="1">Uncharacterized protein</fullName>
    </submittedName>
</protein>
<feature type="non-terminal residue" evidence="1">
    <location>
        <position position="1"/>
    </location>
</feature>
<evidence type="ECO:0000313" key="1">
    <source>
        <dbReference type="EMBL" id="GAJ14438.1"/>
    </source>
</evidence>
<dbReference type="EMBL" id="BARW01031243">
    <property type="protein sequence ID" value="GAJ14438.1"/>
    <property type="molecule type" value="Genomic_DNA"/>
</dbReference>
<dbReference type="AlphaFoldDB" id="X1UA73"/>
<name>X1UA73_9ZZZZ</name>
<accession>X1UA73</accession>
<organism evidence="1">
    <name type="scientific">marine sediment metagenome</name>
    <dbReference type="NCBI Taxonomy" id="412755"/>
    <lineage>
        <taxon>unclassified sequences</taxon>
        <taxon>metagenomes</taxon>
        <taxon>ecological metagenomes</taxon>
    </lineage>
</organism>
<reference evidence="1" key="1">
    <citation type="journal article" date="2014" name="Front. Microbiol.">
        <title>High frequency of phylogenetically diverse reductive dehalogenase-homologous genes in deep subseafloor sedimentary metagenomes.</title>
        <authorList>
            <person name="Kawai M."/>
            <person name="Futagami T."/>
            <person name="Toyoda A."/>
            <person name="Takaki Y."/>
            <person name="Nishi S."/>
            <person name="Hori S."/>
            <person name="Arai W."/>
            <person name="Tsubouchi T."/>
            <person name="Morono Y."/>
            <person name="Uchiyama I."/>
            <person name="Ito T."/>
            <person name="Fujiyama A."/>
            <person name="Inagaki F."/>
            <person name="Takami H."/>
        </authorList>
    </citation>
    <scope>NUCLEOTIDE SEQUENCE</scope>
    <source>
        <strain evidence="1">Expedition CK06-06</strain>
    </source>
</reference>
<proteinExistence type="predicted"/>
<gene>
    <name evidence="1" type="ORF">S12H4_49746</name>
</gene>
<sequence>RNQFFIWFNISILKGKYYAVISVSSAELNNHFY</sequence>